<sequence length="233" mass="25937">MDGLTYQRRRGEIQTYFDRTAVEAWKRFATEAPLGRIRATVRDGRARMRALMLASLPEDLSGWRVLDAGCGTGAMSIELARRGASVLGIDLAPEIIRFAAETLPDDIGTGRIEFKAGDMLSRTHGEFDAVVAMDSLIHYQMDDAVLALASLARRTRHAIVFTFAPRTPMLAVMHATGRLFPRSDRAPSIVPVRPDAIARDIAQQPELNGWQARRTQRVSHGFYTSQMMEIARP</sequence>
<dbReference type="Gene3D" id="3.40.50.150">
    <property type="entry name" value="Vaccinia Virus protein VP39"/>
    <property type="match status" value="1"/>
</dbReference>
<gene>
    <name evidence="6" type="ORF">EB235_30500</name>
</gene>
<keyword evidence="1 6" id="KW-0489">Methyltransferase</keyword>
<dbReference type="PANTHER" id="PTHR43464:SF19">
    <property type="entry name" value="UBIQUINONE BIOSYNTHESIS O-METHYLTRANSFERASE, MITOCHONDRIAL"/>
    <property type="match status" value="1"/>
</dbReference>
<dbReference type="InterPro" id="IPR029063">
    <property type="entry name" value="SAM-dependent_MTases_sf"/>
</dbReference>
<feature type="domain" description="Magnesium-protoporphyrin IX methyltransferase C-terminal" evidence="5">
    <location>
        <begin position="132"/>
        <end position="232"/>
    </location>
</feature>
<dbReference type="NCBIfam" id="TIGR02021">
    <property type="entry name" value="BchM-ChlM"/>
    <property type="match status" value="1"/>
</dbReference>
<keyword evidence="2 6" id="KW-0808">Transferase</keyword>
<dbReference type="Proteomes" id="UP000503017">
    <property type="component" value="Chromosome"/>
</dbReference>
<dbReference type="RefSeq" id="WP_027033751.1">
    <property type="nucleotide sequence ID" value="NZ_CP033367.1"/>
</dbReference>
<evidence type="ECO:0000313" key="6">
    <source>
        <dbReference type="EMBL" id="QKD05284.1"/>
    </source>
</evidence>
<keyword evidence="3" id="KW-0949">S-adenosyl-L-methionine</keyword>
<accession>A0A6M7WYN7</accession>
<evidence type="ECO:0000256" key="3">
    <source>
        <dbReference type="ARBA" id="ARBA00022691"/>
    </source>
</evidence>
<evidence type="ECO:0000256" key="2">
    <source>
        <dbReference type="ARBA" id="ARBA00022679"/>
    </source>
</evidence>
<organism evidence="6 7">
    <name type="scientific">Mesorhizobium loti R88b</name>
    <dbReference type="NCBI Taxonomy" id="935548"/>
    <lineage>
        <taxon>Bacteria</taxon>
        <taxon>Pseudomonadati</taxon>
        <taxon>Pseudomonadota</taxon>
        <taxon>Alphaproteobacteria</taxon>
        <taxon>Hyphomicrobiales</taxon>
        <taxon>Phyllobacteriaceae</taxon>
        <taxon>Mesorhizobium</taxon>
    </lineage>
</organism>
<name>A0A6M7WYN7_RHILI</name>
<dbReference type="PROSITE" id="PS51556">
    <property type="entry name" value="SAM_MT_MG_PIX"/>
    <property type="match status" value="1"/>
</dbReference>
<dbReference type="InterPro" id="IPR010251">
    <property type="entry name" value="Mg_prot_MeTrfase"/>
</dbReference>
<dbReference type="CDD" id="cd02440">
    <property type="entry name" value="AdoMet_MTases"/>
    <property type="match status" value="1"/>
</dbReference>
<dbReference type="EMBL" id="CP033367">
    <property type="protein sequence ID" value="QKD05284.1"/>
    <property type="molecule type" value="Genomic_DNA"/>
</dbReference>
<dbReference type="PANTHER" id="PTHR43464">
    <property type="entry name" value="METHYLTRANSFERASE"/>
    <property type="match status" value="1"/>
</dbReference>
<dbReference type="InterPro" id="IPR010940">
    <property type="entry name" value="Mg_prot_MeTrfase_C"/>
</dbReference>
<dbReference type="EC" id="2.1.1.11" evidence="4"/>
<evidence type="ECO:0000256" key="4">
    <source>
        <dbReference type="NCBIfam" id="TIGR02021"/>
    </source>
</evidence>
<dbReference type="AlphaFoldDB" id="A0A6M7WYN7"/>
<dbReference type="GO" id="GO:0015995">
    <property type="term" value="P:chlorophyll biosynthetic process"/>
    <property type="evidence" value="ECO:0007669"/>
    <property type="project" value="UniProtKB-UniRule"/>
</dbReference>
<reference evidence="6 7" key="1">
    <citation type="submission" date="2018-10" db="EMBL/GenBank/DDBJ databases">
        <authorList>
            <person name="Perry B.J."/>
            <person name="Sullivan J.T."/>
            <person name="Murphy R.J.T."/>
            <person name="Ramsay J.P."/>
            <person name="Ronson C.W."/>
        </authorList>
    </citation>
    <scope>NUCLEOTIDE SEQUENCE [LARGE SCALE GENOMIC DNA]</scope>
    <source>
        <strain evidence="6 7">R88b</strain>
    </source>
</reference>
<dbReference type="GO" id="GO:0032259">
    <property type="term" value="P:methylation"/>
    <property type="evidence" value="ECO:0007669"/>
    <property type="project" value="UniProtKB-KW"/>
</dbReference>
<dbReference type="SUPFAM" id="SSF53335">
    <property type="entry name" value="S-adenosyl-L-methionine-dependent methyltransferases"/>
    <property type="match status" value="1"/>
</dbReference>
<evidence type="ECO:0000313" key="7">
    <source>
        <dbReference type="Proteomes" id="UP000503017"/>
    </source>
</evidence>
<dbReference type="Pfam" id="PF07109">
    <property type="entry name" value="Mg-por_mtran_C"/>
    <property type="match status" value="1"/>
</dbReference>
<evidence type="ECO:0000256" key="1">
    <source>
        <dbReference type="ARBA" id="ARBA00022603"/>
    </source>
</evidence>
<dbReference type="GO" id="GO:0046406">
    <property type="term" value="F:magnesium protoporphyrin IX methyltransferase activity"/>
    <property type="evidence" value="ECO:0007669"/>
    <property type="project" value="UniProtKB-UniRule"/>
</dbReference>
<evidence type="ECO:0000259" key="5">
    <source>
        <dbReference type="Pfam" id="PF07109"/>
    </source>
</evidence>
<proteinExistence type="predicted"/>
<protein>
    <recommendedName>
        <fullName evidence="4">Magnesium protoporphyrin IX methyltransferase</fullName>
        <ecNumber evidence="4">2.1.1.11</ecNumber>
    </recommendedName>
</protein>